<dbReference type="Pfam" id="PF13538">
    <property type="entry name" value="UvrD_C_2"/>
    <property type="match status" value="1"/>
</dbReference>
<accession>A0A841FUH6</accession>
<evidence type="ECO:0000256" key="3">
    <source>
        <dbReference type="ARBA" id="ARBA00022806"/>
    </source>
</evidence>
<keyword evidence="2 5" id="KW-0378">Hydrolase</keyword>
<dbReference type="Proteomes" id="UP000548476">
    <property type="component" value="Unassembled WGS sequence"/>
</dbReference>
<dbReference type="GO" id="GO:0000725">
    <property type="term" value="P:recombinational repair"/>
    <property type="evidence" value="ECO:0007669"/>
    <property type="project" value="TreeGrafter"/>
</dbReference>
<comment type="caution">
    <text evidence="7">The sequence shown here is derived from an EMBL/GenBank/DDBJ whole genome shotgun (WGS) entry which is preliminary data.</text>
</comment>
<keyword evidence="8" id="KW-1185">Reference proteome</keyword>
<evidence type="ECO:0000256" key="1">
    <source>
        <dbReference type="ARBA" id="ARBA00022741"/>
    </source>
</evidence>
<dbReference type="GO" id="GO:0043138">
    <property type="term" value="F:3'-5' DNA helicase activity"/>
    <property type="evidence" value="ECO:0007669"/>
    <property type="project" value="TreeGrafter"/>
</dbReference>
<evidence type="ECO:0000313" key="8">
    <source>
        <dbReference type="Proteomes" id="UP000548476"/>
    </source>
</evidence>
<dbReference type="GO" id="GO:0005524">
    <property type="term" value="F:ATP binding"/>
    <property type="evidence" value="ECO:0007669"/>
    <property type="project" value="UniProtKB-UniRule"/>
</dbReference>
<reference evidence="7 8" key="1">
    <citation type="submission" date="2020-08" db="EMBL/GenBank/DDBJ databases">
        <title>Genomic Encyclopedia of Type Strains, Phase IV (KMG-IV): sequencing the most valuable type-strain genomes for metagenomic binning, comparative biology and taxonomic classification.</title>
        <authorList>
            <person name="Goeker M."/>
        </authorList>
    </citation>
    <scope>NUCLEOTIDE SEQUENCE [LARGE SCALE GENOMIC DNA]</scope>
    <source>
        <strain evidence="7 8">YIM 65646</strain>
    </source>
</reference>
<feature type="binding site" evidence="5">
    <location>
        <begin position="201"/>
        <end position="208"/>
    </location>
    <ligand>
        <name>ATP</name>
        <dbReference type="ChEBI" id="CHEBI:30616"/>
    </ligand>
</feature>
<dbReference type="InterPro" id="IPR027785">
    <property type="entry name" value="UvrD-like_helicase_C"/>
</dbReference>
<keyword evidence="4 5" id="KW-0067">ATP-binding</keyword>
<evidence type="ECO:0000256" key="5">
    <source>
        <dbReference type="PROSITE-ProRule" id="PRU00560"/>
    </source>
</evidence>
<dbReference type="InterPro" id="IPR027417">
    <property type="entry name" value="P-loop_NTPase"/>
</dbReference>
<dbReference type="InterPro" id="IPR014016">
    <property type="entry name" value="UvrD-like_ATP-bd"/>
</dbReference>
<dbReference type="GO" id="GO:0016787">
    <property type="term" value="F:hydrolase activity"/>
    <property type="evidence" value="ECO:0007669"/>
    <property type="project" value="UniProtKB-UniRule"/>
</dbReference>
<organism evidence="7 8">
    <name type="scientific">Phytomonospora endophytica</name>
    <dbReference type="NCBI Taxonomy" id="714109"/>
    <lineage>
        <taxon>Bacteria</taxon>
        <taxon>Bacillati</taxon>
        <taxon>Actinomycetota</taxon>
        <taxon>Actinomycetes</taxon>
        <taxon>Micromonosporales</taxon>
        <taxon>Micromonosporaceae</taxon>
        <taxon>Phytomonospora</taxon>
    </lineage>
</organism>
<dbReference type="RefSeq" id="WP_239122412.1">
    <property type="nucleotide sequence ID" value="NZ_BONT01000109.1"/>
</dbReference>
<keyword evidence="1 5" id="KW-0547">Nucleotide-binding</keyword>
<dbReference type="PROSITE" id="PS51198">
    <property type="entry name" value="UVRD_HELICASE_ATP_BIND"/>
    <property type="match status" value="1"/>
</dbReference>
<dbReference type="AlphaFoldDB" id="A0A841FUH6"/>
<sequence>MSSEEIEREQAYVDKLYARLDAMRENASGRLDQVLLQSGGTHQARSERDSIAAGYHDDITEYGGLENGLCFGRLDFDNAERSYIGRRGLYEDSPERAQLLMDWRAPAARPFYLATVASPEGVRVRRHIRSSGRAVTGIDDEVLDLTAVDTSGHDAVTGESVLLASLNARRTGRMGDIVETIQAEQDRIIRADVRGILVVQGGPGTGKTAVALHRAAYLLYTHRRELTQRGVLVVGPNTTFLGYIGRVLPSLGETSALLSTVGGLFPGVVAEREEGPEAASVKGSIVMAEVVERAVADRQRVPGEPMEILVERDPVWIEPAVAERAREQARRSLKPHNQARAIFAEIVVDGLARQIAERIGADVLDPDAPNLLEEGDLAEMRAELAEDRAVLAALDELWPVLTPQRLLDDLYEWDDLLEAATPMLTPAQRAALRREPGGGWTPADVPLLDEAAELLGDDERVMREKARREKARRERIAYAQGVLDIAAGSESYEFEDIESEVLTAFDLIDADELAGRHEEEARLTVAERAAADRRWMFGHVIVDEAQELSEMVWRLLMRRCPSKSMTLVGDVAQTGDEAGTTSWEHVLSPYVDDRWRLEHLTVNYRTPAEIMDLAASVLAELDPSLEVPTSVRETGTEPWTSHVDDLAAALPALVAREAAAVGDGRLAVIVPSGSLTELGAAVAAAVPGTAVGEKVDLESPVVVLDVKRAKGLEFDAVVLAEPAAIVAESARGLSDLYVALTRATQRLGIVHSGELPAGLTRPGE</sequence>
<keyword evidence="3 5" id="KW-0347">Helicase</keyword>
<gene>
    <name evidence="7" type="ORF">HNR73_005075</name>
</gene>
<evidence type="ECO:0000256" key="2">
    <source>
        <dbReference type="ARBA" id="ARBA00022801"/>
    </source>
</evidence>
<dbReference type="SUPFAM" id="SSF52540">
    <property type="entry name" value="P-loop containing nucleoside triphosphate hydrolases"/>
    <property type="match status" value="1"/>
</dbReference>
<name>A0A841FUH6_9ACTN</name>
<dbReference type="PANTHER" id="PTHR11070:SF45">
    <property type="entry name" value="DNA 3'-5' HELICASE"/>
    <property type="match status" value="1"/>
</dbReference>
<feature type="domain" description="UvrD-like helicase ATP-binding" evidence="6">
    <location>
        <begin position="180"/>
        <end position="607"/>
    </location>
</feature>
<evidence type="ECO:0000256" key="4">
    <source>
        <dbReference type="ARBA" id="ARBA00022840"/>
    </source>
</evidence>
<protein>
    <submittedName>
        <fullName evidence="7">DNA helicase IV</fullName>
    </submittedName>
</protein>
<evidence type="ECO:0000259" key="6">
    <source>
        <dbReference type="PROSITE" id="PS51198"/>
    </source>
</evidence>
<dbReference type="PANTHER" id="PTHR11070">
    <property type="entry name" value="UVRD / RECB / PCRA DNA HELICASE FAMILY MEMBER"/>
    <property type="match status" value="1"/>
</dbReference>
<dbReference type="GO" id="GO:0005829">
    <property type="term" value="C:cytosol"/>
    <property type="evidence" value="ECO:0007669"/>
    <property type="project" value="TreeGrafter"/>
</dbReference>
<dbReference type="EMBL" id="JACHGT010000011">
    <property type="protein sequence ID" value="MBB6037202.1"/>
    <property type="molecule type" value="Genomic_DNA"/>
</dbReference>
<evidence type="ECO:0000313" key="7">
    <source>
        <dbReference type="EMBL" id="MBB6037202.1"/>
    </source>
</evidence>
<dbReference type="InterPro" id="IPR000212">
    <property type="entry name" value="DNA_helicase_UvrD/REP"/>
</dbReference>
<proteinExistence type="predicted"/>
<dbReference type="GO" id="GO:0003677">
    <property type="term" value="F:DNA binding"/>
    <property type="evidence" value="ECO:0007669"/>
    <property type="project" value="InterPro"/>
</dbReference>
<dbReference type="Gene3D" id="3.40.50.300">
    <property type="entry name" value="P-loop containing nucleotide triphosphate hydrolases"/>
    <property type="match status" value="3"/>
</dbReference>